<dbReference type="InterPro" id="IPR036736">
    <property type="entry name" value="ACP-like_sf"/>
</dbReference>
<dbReference type="Gene3D" id="2.30.38.10">
    <property type="entry name" value="Luciferase, Domain 3"/>
    <property type="match status" value="1"/>
</dbReference>
<dbReference type="InterPro" id="IPR020845">
    <property type="entry name" value="AMP-binding_CS"/>
</dbReference>
<dbReference type="Gene3D" id="3.40.50.980">
    <property type="match status" value="2"/>
</dbReference>
<dbReference type="Proteomes" id="UP001249760">
    <property type="component" value="Unassembled WGS sequence"/>
</dbReference>
<comment type="caution">
    <text evidence="4">The sequence shown here is derived from an EMBL/GenBank/DDBJ whole genome shotgun (WGS) entry which is preliminary data.</text>
</comment>
<dbReference type="InterPro" id="IPR000873">
    <property type="entry name" value="AMP-dep_synth/lig_dom"/>
</dbReference>
<dbReference type="PANTHER" id="PTHR45527:SF1">
    <property type="entry name" value="FATTY ACID SYNTHASE"/>
    <property type="match status" value="1"/>
</dbReference>
<keyword evidence="5" id="KW-1185">Reference proteome</keyword>
<dbReference type="Pfam" id="PF00550">
    <property type="entry name" value="PP-binding"/>
    <property type="match status" value="1"/>
</dbReference>
<evidence type="ECO:0000313" key="5">
    <source>
        <dbReference type="Proteomes" id="UP001249760"/>
    </source>
</evidence>
<dbReference type="SUPFAM" id="SSF56801">
    <property type="entry name" value="Acetyl-CoA synthetase-like"/>
    <property type="match status" value="1"/>
</dbReference>
<dbReference type="Pfam" id="PF00501">
    <property type="entry name" value="AMP-binding"/>
    <property type="match status" value="1"/>
</dbReference>
<dbReference type="RefSeq" id="WP_394306574.1">
    <property type="nucleotide sequence ID" value="NZ_JASKMA010000003.1"/>
</dbReference>
<dbReference type="InterPro" id="IPR020806">
    <property type="entry name" value="PKS_PP-bd"/>
</dbReference>
<dbReference type="InterPro" id="IPR009081">
    <property type="entry name" value="PP-bd_ACP"/>
</dbReference>
<evidence type="ECO:0000259" key="3">
    <source>
        <dbReference type="PROSITE" id="PS50075"/>
    </source>
</evidence>
<dbReference type="InterPro" id="IPR025110">
    <property type="entry name" value="AMP-bd_C"/>
</dbReference>
<evidence type="ECO:0000313" key="4">
    <source>
        <dbReference type="EMBL" id="MDT6982822.1"/>
    </source>
</evidence>
<dbReference type="InterPro" id="IPR045851">
    <property type="entry name" value="AMP-bd_C_sf"/>
</dbReference>
<dbReference type="EMBL" id="JASKMA010000003">
    <property type="protein sequence ID" value="MDT6982822.1"/>
    <property type="molecule type" value="Genomic_DNA"/>
</dbReference>
<dbReference type="PROSITE" id="PS00455">
    <property type="entry name" value="AMP_BINDING"/>
    <property type="match status" value="1"/>
</dbReference>
<dbReference type="PRINTS" id="PR00154">
    <property type="entry name" value="AMPBINDING"/>
</dbReference>
<keyword evidence="2" id="KW-0597">Phosphoprotein</keyword>
<keyword evidence="1" id="KW-0596">Phosphopantetheine</keyword>
<gene>
    <name evidence="4" type="ORF">QNO04_05070</name>
</gene>
<accession>A0ABU3JLK1</accession>
<feature type="domain" description="Carrier" evidence="3">
    <location>
        <begin position="521"/>
        <end position="596"/>
    </location>
</feature>
<dbReference type="SUPFAM" id="SSF47336">
    <property type="entry name" value="ACP-like"/>
    <property type="match status" value="1"/>
</dbReference>
<sequence>MAEQAKSDPGSRSASQCLHDQFAGQALRRRDAVAVVQGERSLTYAELHERARALAARLRAEGVGPDVVVGLFAERSVDMLIGMIGILEAGGAYLPLRVDDPADRVSFILRDAGVRVVVTTPVTDERGLDFDGVRVRADLPGAVAPAEETPARANEENLAYVIYTSGTTGTPKGVAVPHRAAVRIVRTGVYGDFDEDQTFLQACPLSFDASVFEIWAALANGARLVLLPQQRSSADAVIDTVRRHGVTTCWLTPTLFNQLVDEDRLKDSGLRQVVIGGEVVSTPHLAQAMRSTDIRFANGYGPTEAGVFTCCHLFQESDLAYAPPPVGTPLPGTRVWILDERMRPVPDGELGELYIGGPALAREYHRRPDLTERAFLPDPFGETADGRIYRSGDLARMLPGQLVQVVGRTDSQVKIRGNRVELTEVEAALLDEPAVAQAAVVDRGEGAERVLAAHVVPAHGATPTVTELRARLATRLPDYMIPTEFHRLQRLPLTRHGKTDRAALRAGTGAPRLELGTAYRPAAGELESLIAGTWAEVLGVPTVGMDDNYFDLGGTSLTIKQAQLRLEERTGVRLPSTALYEYPTVRALAEAMAKHEV</sequence>
<name>A0ABU3JLK1_9ACTN</name>
<dbReference type="Gene3D" id="1.10.1200.10">
    <property type="entry name" value="ACP-like"/>
    <property type="match status" value="1"/>
</dbReference>
<dbReference type="PROSITE" id="PS50075">
    <property type="entry name" value="CARRIER"/>
    <property type="match status" value="1"/>
</dbReference>
<dbReference type="Pfam" id="PF13193">
    <property type="entry name" value="AMP-binding_C"/>
    <property type="match status" value="1"/>
</dbReference>
<dbReference type="PANTHER" id="PTHR45527">
    <property type="entry name" value="NONRIBOSOMAL PEPTIDE SYNTHETASE"/>
    <property type="match status" value="1"/>
</dbReference>
<proteinExistence type="predicted"/>
<dbReference type="SMART" id="SM00823">
    <property type="entry name" value="PKS_PP"/>
    <property type="match status" value="1"/>
</dbReference>
<dbReference type="NCBIfam" id="TIGR01733">
    <property type="entry name" value="AA-adenyl-dom"/>
    <property type="match status" value="1"/>
</dbReference>
<reference evidence="4 5" key="1">
    <citation type="submission" date="2023-05" db="EMBL/GenBank/DDBJ databases">
        <title>Streptomyces fuscus sp. nov., a brown-black pigment producing actinomyces isolated from dry sand of Sea duck farm.</title>
        <authorList>
            <person name="Xie J."/>
            <person name="Shen N."/>
        </authorList>
    </citation>
    <scope>NUCLEOTIDE SEQUENCE [LARGE SCALE GENOMIC DNA]</scope>
    <source>
        <strain evidence="4 5">CGMCC 4.1745</strain>
    </source>
</reference>
<organism evidence="4 5">
    <name type="scientific">Streptomyces lusitanus</name>
    <dbReference type="NCBI Taxonomy" id="68232"/>
    <lineage>
        <taxon>Bacteria</taxon>
        <taxon>Bacillati</taxon>
        <taxon>Actinomycetota</taxon>
        <taxon>Actinomycetes</taxon>
        <taxon>Kitasatosporales</taxon>
        <taxon>Streptomycetaceae</taxon>
        <taxon>Streptomyces</taxon>
    </lineage>
</organism>
<evidence type="ECO:0000256" key="2">
    <source>
        <dbReference type="ARBA" id="ARBA00022553"/>
    </source>
</evidence>
<protein>
    <submittedName>
        <fullName evidence="4">Non-ribosomal peptide synthetase</fullName>
    </submittedName>
</protein>
<evidence type="ECO:0000256" key="1">
    <source>
        <dbReference type="ARBA" id="ARBA00022450"/>
    </source>
</evidence>
<dbReference type="InterPro" id="IPR020459">
    <property type="entry name" value="AMP-binding"/>
</dbReference>
<dbReference type="Gene3D" id="3.30.300.30">
    <property type="match status" value="1"/>
</dbReference>
<dbReference type="InterPro" id="IPR010071">
    <property type="entry name" value="AA_adenyl_dom"/>
</dbReference>